<dbReference type="EMBL" id="JAKNAP010000023">
    <property type="protein sequence ID" value="MDE1357348.1"/>
    <property type="molecule type" value="Genomic_DNA"/>
</dbReference>
<dbReference type="AlphaFoldDB" id="A0A9X4J0C7"/>
<reference evidence="1" key="1">
    <citation type="submission" date="2022-02" db="EMBL/GenBank/DDBJ databases">
        <title>Emergence and expansion in Europe of a Vibrio aestuarianus clonal complex pathogenic for oysters.</title>
        <authorList>
            <person name="Mesnil A."/>
            <person name="Travers M.-A."/>
        </authorList>
    </citation>
    <scope>NUCLEOTIDE SEQUENCE</scope>
    <source>
        <strain evidence="1">151-ITT-15-cp-1</strain>
    </source>
</reference>
<protein>
    <recommendedName>
        <fullName evidence="3">Adenylate cyclase</fullName>
    </recommendedName>
</protein>
<evidence type="ECO:0008006" key="3">
    <source>
        <dbReference type="Google" id="ProtNLM"/>
    </source>
</evidence>
<dbReference type="Proteomes" id="UP001140973">
    <property type="component" value="Unassembled WGS sequence"/>
</dbReference>
<comment type="caution">
    <text evidence="1">The sequence shown here is derived from an EMBL/GenBank/DDBJ whole genome shotgun (WGS) entry which is preliminary data.</text>
</comment>
<evidence type="ECO:0000313" key="2">
    <source>
        <dbReference type="Proteomes" id="UP001140973"/>
    </source>
</evidence>
<accession>A0A9X4J0C7</accession>
<evidence type="ECO:0000313" key="1">
    <source>
        <dbReference type="EMBL" id="MDE1357348.1"/>
    </source>
</evidence>
<dbReference type="RefSeq" id="WP_274674001.1">
    <property type="nucleotide sequence ID" value="NZ_JAKNAP010000023.1"/>
</dbReference>
<organism evidence="1 2">
    <name type="scientific">Vibrio aestuarianus</name>
    <dbReference type="NCBI Taxonomy" id="28171"/>
    <lineage>
        <taxon>Bacteria</taxon>
        <taxon>Pseudomonadati</taxon>
        <taxon>Pseudomonadota</taxon>
        <taxon>Gammaproteobacteria</taxon>
        <taxon>Vibrionales</taxon>
        <taxon>Vibrionaceae</taxon>
        <taxon>Vibrio</taxon>
    </lineage>
</organism>
<sequence>MLVVKKTTWERFPTILRMKYEELKSMGEGQTKNAALTTALAFHYQVLIGLDKCFSLEEGQSVWFEKDGDVSLLSPDALTSIQTEVKDYAAPLTDHHENFWKTLKNWLAPEFDHAQYGLLVLHTTQAFGARTRLKDWNTQTIEQRSTTLNAIFSERTEEQLNANKTSEIIKLQKAVMLDTASEDLMAVLAKVVLHVESEDLETLKKSYCNKLSGYIPLSNRQAFAEGLIGFIYEQANGAEWVINKTTFDQKREALTAKWGPTLFTIPDFTDRDATAEEVEVYITELFAQKILEIEYEAILPEAIGSWLELRNSLIEELNGYPQFRDTVSRYREQWIRTFSAKYRMASRKQGSFTAISQDLYDQITSEIPFGIEGYPNPDFVFRNGLIHDAMDDEERDLKWRVEP</sequence>
<name>A0A9X4J0C7_9VIBR</name>
<gene>
    <name evidence="1" type="ORF">L9W73_08540</name>
</gene>
<proteinExistence type="predicted"/>